<dbReference type="GO" id="GO:0046872">
    <property type="term" value="F:metal ion binding"/>
    <property type="evidence" value="ECO:0007669"/>
    <property type="project" value="UniProtKB-KW"/>
</dbReference>
<evidence type="ECO:0000313" key="7">
    <source>
        <dbReference type="EMBL" id="TGU74616.1"/>
    </source>
</evidence>
<feature type="domain" description="Cytochrome c" evidence="6">
    <location>
        <begin position="171"/>
        <end position="267"/>
    </location>
</feature>
<dbReference type="NCBIfam" id="NF040971">
    <property type="entry name" value="cytc_ExtS"/>
    <property type="match status" value="1"/>
</dbReference>
<dbReference type="AlphaFoldDB" id="A0A4S1CMX7"/>
<dbReference type="InterPro" id="IPR036280">
    <property type="entry name" value="Multihaem_cyt_sf"/>
</dbReference>
<keyword evidence="8" id="KW-1185">Reference proteome</keyword>
<reference evidence="7 8" key="1">
    <citation type="submission" date="2019-04" db="EMBL/GenBank/DDBJ databases">
        <title>Geobacter oryzae sp. nov., ferric-reducing bacteria isolated from paddy soil.</title>
        <authorList>
            <person name="Xu Z."/>
            <person name="Masuda Y."/>
            <person name="Itoh H."/>
            <person name="Senoo K."/>
        </authorList>
    </citation>
    <scope>NUCLEOTIDE SEQUENCE [LARGE SCALE GENOMIC DNA]</scope>
    <source>
        <strain evidence="7 8">Red111</strain>
    </source>
</reference>
<dbReference type="Gene3D" id="1.10.760.10">
    <property type="entry name" value="Cytochrome c-like domain"/>
    <property type="match status" value="2"/>
</dbReference>
<evidence type="ECO:0000313" key="8">
    <source>
        <dbReference type="Proteomes" id="UP000306416"/>
    </source>
</evidence>
<dbReference type="RefSeq" id="WP_135868943.1">
    <property type="nucleotide sequence ID" value="NZ_SRSC01000001.1"/>
</dbReference>
<dbReference type="EMBL" id="SRSC01000001">
    <property type="protein sequence ID" value="TGU74616.1"/>
    <property type="molecule type" value="Genomic_DNA"/>
</dbReference>
<feature type="signal peptide" evidence="5">
    <location>
        <begin position="1"/>
        <end position="23"/>
    </location>
</feature>
<keyword evidence="3 4" id="KW-0408">Iron</keyword>
<dbReference type="InterPro" id="IPR009056">
    <property type="entry name" value="Cyt_c-like_dom"/>
</dbReference>
<organism evidence="7 8">
    <name type="scientific">Geomonas terrae</name>
    <dbReference type="NCBI Taxonomy" id="2562681"/>
    <lineage>
        <taxon>Bacteria</taxon>
        <taxon>Pseudomonadati</taxon>
        <taxon>Thermodesulfobacteriota</taxon>
        <taxon>Desulfuromonadia</taxon>
        <taxon>Geobacterales</taxon>
        <taxon>Geobacteraceae</taxon>
        <taxon>Geomonas</taxon>
    </lineage>
</organism>
<dbReference type="InterPro" id="IPR036909">
    <property type="entry name" value="Cyt_c-like_dom_sf"/>
</dbReference>
<keyword evidence="5" id="KW-0732">Signal</keyword>
<evidence type="ECO:0000256" key="3">
    <source>
        <dbReference type="ARBA" id="ARBA00023004"/>
    </source>
</evidence>
<dbReference type="SUPFAM" id="SSF46626">
    <property type="entry name" value="Cytochrome c"/>
    <property type="match status" value="2"/>
</dbReference>
<sequence>MAVRRPLLITLALLLCLSGVAQGAGISCLKCHRPHYQKLGKCVDCHRGDPRSDRARIAHHGLVEGRFAWFAVPGSAPLEKGRRLMDTFACRRCHTSAGDGNRLASNLDRLPEGTTAQEISEAVRVPALMMPQFQFDEAQRAALVSAILAGARQTRGNGAKRGEPPQVVHFKREREEDDVFGKRCGPCHRALTATRGGLGRGSVAPNLSGLFTRYYPKTAPGGAAWDERSLKKWIENPRRERPFTPMRPVPLEPADLERLLTLLRDTPR</sequence>
<evidence type="ECO:0000256" key="1">
    <source>
        <dbReference type="ARBA" id="ARBA00022617"/>
    </source>
</evidence>
<comment type="caution">
    <text evidence="7">The sequence shown here is derived from an EMBL/GenBank/DDBJ whole genome shotgun (WGS) entry which is preliminary data.</text>
</comment>
<protein>
    <submittedName>
        <fullName evidence="7">Cytochrome C</fullName>
    </submittedName>
</protein>
<keyword evidence="2 4" id="KW-0479">Metal-binding</keyword>
<proteinExistence type="predicted"/>
<dbReference type="GO" id="GO:0009055">
    <property type="term" value="F:electron transfer activity"/>
    <property type="evidence" value="ECO:0007669"/>
    <property type="project" value="InterPro"/>
</dbReference>
<dbReference type="PROSITE" id="PS51257">
    <property type="entry name" value="PROKAR_LIPOPROTEIN"/>
    <property type="match status" value="1"/>
</dbReference>
<dbReference type="PROSITE" id="PS51007">
    <property type="entry name" value="CYTC"/>
    <property type="match status" value="1"/>
</dbReference>
<gene>
    <name evidence="7" type="ORF">E4633_03900</name>
</gene>
<dbReference type="GO" id="GO:0020037">
    <property type="term" value="F:heme binding"/>
    <property type="evidence" value="ECO:0007669"/>
    <property type="project" value="InterPro"/>
</dbReference>
<keyword evidence="1 4" id="KW-0349">Heme</keyword>
<evidence type="ECO:0000256" key="2">
    <source>
        <dbReference type="ARBA" id="ARBA00022723"/>
    </source>
</evidence>
<evidence type="ECO:0000259" key="6">
    <source>
        <dbReference type="PROSITE" id="PS51007"/>
    </source>
</evidence>
<feature type="chain" id="PRO_5020407920" evidence="5">
    <location>
        <begin position="24"/>
        <end position="268"/>
    </location>
</feature>
<evidence type="ECO:0000256" key="4">
    <source>
        <dbReference type="PROSITE-ProRule" id="PRU00433"/>
    </source>
</evidence>
<evidence type="ECO:0000256" key="5">
    <source>
        <dbReference type="SAM" id="SignalP"/>
    </source>
</evidence>
<accession>A0A4S1CMX7</accession>
<dbReference type="SUPFAM" id="SSF48695">
    <property type="entry name" value="Multiheme cytochromes"/>
    <property type="match status" value="1"/>
</dbReference>
<name>A0A4S1CMX7_9BACT</name>
<dbReference type="Proteomes" id="UP000306416">
    <property type="component" value="Unassembled WGS sequence"/>
</dbReference>